<evidence type="ECO:0000313" key="2">
    <source>
        <dbReference type="Proteomes" id="UP000475666"/>
    </source>
</evidence>
<dbReference type="RefSeq" id="WP_164275487.1">
    <property type="nucleotide sequence ID" value="NZ_JAAGMQ010000526.1"/>
</dbReference>
<organism evidence="1 2">
    <name type="scientific">Streptomyces rubrogriseus</name>
    <dbReference type="NCBI Taxonomy" id="194673"/>
    <lineage>
        <taxon>Bacteria</taxon>
        <taxon>Bacillati</taxon>
        <taxon>Actinomycetota</taxon>
        <taxon>Actinomycetes</taxon>
        <taxon>Kitasatosporales</taxon>
        <taxon>Streptomycetaceae</taxon>
        <taxon>Streptomyces</taxon>
        <taxon>Streptomyces violaceoruber group</taxon>
    </lineage>
</organism>
<gene>
    <name evidence="1" type="ORF">G3I66_17815</name>
</gene>
<evidence type="ECO:0000313" key="1">
    <source>
        <dbReference type="EMBL" id="NEC35003.1"/>
    </source>
</evidence>
<dbReference type="EMBL" id="JAAGMQ010000526">
    <property type="protein sequence ID" value="NEC35003.1"/>
    <property type="molecule type" value="Genomic_DNA"/>
</dbReference>
<sequence length="88" mass="9268">MTARAAGTVPGLSVGRLTLHVPWMSERDAEQLAVLIGEALRRHRVGSRAAGRLDRVSVDLPAQQSATGADLAGAVARAVLDEVLRELS</sequence>
<dbReference type="Proteomes" id="UP000475666">
    <property type="component" value="Unassembled WGS sequence"/>
</dbReference>
<proteinExistence type="predicted"/>
<name>A0A6G3TEH9_9ACTN</name>
<accession>A0A6G3TEH9</accession>
<comment type="caution">
    <text evidence="1">The sequence shown here is derived from an EMBL/GenBank/DDBJ whole genome shotgun (WGS) entry which is preliminary data.</text>
</comment>
<protein>
    <submittedName>
        <fullName evidence="1">Uncharacterized protein</fullName>
    </submittedName>
</protein>
<dbReference type="AlphaFoldDB" id="A0A6G3TEH9"/>
<reference evidence="1 2" key="1">
    <citation type="submission" date="2020-01" db="EMBL/GenBank/DDBJ databases">
        <title>Insect and environment-associated Actinomycetes.</title>
        <authorList>
            <person name="Currrie C."/>
            <person name="Chevrette M."/>
            <person name="Carlson C."/>
            <person name="Stubbendieck R."/>
            <person name="Wendt-Pienkowski E."/>
        </authorList>
    </citation>
    <scope>NUCLEOTIDE SEQUENCE [LARGE SCALE GENOMIC DNA]</scope>
    <source>
        <strain evidence="1 2">SID7739</strain>
    </source>
</reference>